<proteinExistence type="predicted"/>
<reference evidence="1" key="1">
    <citation type="submission" date="2023-07" db="EMBL/GenBank/DDBJ databases">
        <title>draft genome sequence of fig (Ficus carica).</title>
        <authorList>
            <person name="Takahashi T."/>
            <person name="Nishimura K."/>
        </authorList>
    </citation>
    <scope>NUCLEOTIDE SEQUENCE</scope>
</reference>
<dbReference type="EMBL" id="BTGU01000013">
    <property type="protein sequence ID" value="GMN41803.1"/>
    <property type="molecule type" value="Genomic_DNA"/>
</dbReference>
<dbReference type="Proteomes" id="UP001187192">
    <property type="component" value="Unassembled WGS sequence"/>
</dbReference>
<accession>A0AA88A9P4</accession>
<evidence type="ECO:0000313" key="2">
    <source>
        <dbReference type="Proteomes" id="UP001187192"/>
    </source>
</evidence>
<protein>
    <submittedName>
        <fullName evidence="1">Uncharacterized protein</fullName>
    </submittedName>
</protein>
<organism evidence="1 2">
    <name type="scientific">Ficus carica</name>
    <name type="common">Common fig</name>
    <dbReference type="NCBI Taxonomy" id="3494"/>
    <lineage>
        <taxon>Eukaryota</taxon>
        <taxon>Viridiplantae</taxon>
        <taxon>Streptophyta</taxon>
        <taxon>Embryophyta</taxon>
        <taxon>Tracheophyta</taxon>
        <taxon>Spermatophyta</taxon>
        <taxon>Magnoliopsida</taxon>
        <taxon>eudicotyledons</taxon>
        <taxon>Gunneridae</taxon>
        <taxon>Pentapetalae</taxon>
        <taxon>rosids</taxon>
        <taxon>fabids</taxon>
        <taxon>Rosales</taxon>
        <taxon>Moraceae</taxon>
        <taxon>Ficeae</taxon>
        <taxon>Ficus</taxon>
    </lineage>
</organism>
<name>A0AA88A9P4_FICCA</name>
<sequence>MEVPHQTKRPQVRRIWPCMPVPHRTNRILYTLTPEEIIQFGPDHRDYKPHPRFIVKFYYHMKRVSGRHLEFRERERQTSYEWIQVDNFDSLEDAKMLISPSLSNLGIKEKFHEEIVEKIIECGKSFASRTIEADNGGGIFIPIIVALAVYYRTSDIDRY</sequence>
<keyword evidence="2" id="KW-1185">Reference proteome</keyword>
<evidence type="ECO:0000313" key="1">
    <source>
        <dbReference type="EMBL" id="GMN41803.1"/>
    </source>
</evidence>
<dbReference type="AlphaFoldDB" id="A0AA88A9P4"/>
<gene>
    <name evidence="1" type="ORF">TIFTF001_011029</name>
</gene>
<comment type="caution">
    <text evidence="1">The sequence shown here is derived from an EMBL/GenBank/DDBJ whole genome shotgun (WGS) entry which is preliminary data.</text>
</comment>